<evidence type="ECO:0000256" key="1">
    <source>
        <dbReference type="ARBA" id="ARBA00009460"/>
    </source>
</evidence>
<keyword evidence="4" id="KW-1185">Reference proteome</keyword>
<dbReference type="InterPro" id="IPR016477">
    <property type="entry name" value="Fructo-/Ketosamine-3-kinase"/>
</dbReference>
<protein>
    <submittedName>
        <fullName evidence="3">Fructosamine kinase family protein</fullName>
    </submittedName>
</protein>
<dbReference type="PANTHER" id="PTHR12149:SF8">
    <property type="entry name" value="PROTEIN-RIBULOSAMINE 3-KINASE"/>
    <property type="match status" value="1"/>
</dbReference>
<dbReference type="Gene3D" id="3.30.200.20">
    <property type="entry name" value="Phosphorylase Kinase, domain 1"/>
    <property type="match status" value="1"/>
</dbReference>
<comment type="similarity">
    <text evidence="1 2">Belongs to the fructosamine kinase family.</text>
</comment>
<organism evidence="3 4">
    <name type="scientific">Flammeovirga agarivorans</name>
    <dbReference type="NCBI Taxonomy" id="2726742"/>
    <lineage>
        <taxon>Bacteria</taxon>
        <taxon>Pseudomonadati</taxon>
        <taxon>Bacteroidota</taxon>
        <taxon>Cytophagia</taxon>
        <taxon>Cytophagales</taxon>
        <taxon>Flammeovirgaceae</taxon>
        <taxon>Flammeovirga</taxon>
    </lineage>
</organism>
<sequence length="294" mass="33848">MNTINKADLYQKILNQHFGNDVRLSDTSSITGGCINESIKLDTNQGSFFIKHNNEMPLSFFEAERKGLELLKKNSSFTVPNVLALGEEERFSYLILEYVESKRSTENYWKDLGEKLAEMHQVSSVEFGLDSDNYIGKLPQSNTTTKEWLPFFIHERLLPQVHLGIKNGFLSSSYIDKIERLSDQLKGYFPIEQPSFLHGDLWSGNTMVGSQGEPCLIDPAIYFGHRESELAFTTMFGGFDESFFHAYYDVFPWEEGIKERLKVYNLYPLLVHLNLFGRGYLSEIEDVLNVIDKF</sequence>
<reference evidence="3 4" key="1">
    <citation type="submission" date="2020-04" db="EMBL/GenBank/DDBJ databases">
        <title>Flammeovirga sp. SR4, a novel species isolated from seawater.</title>
        <authorList>
            <person name="Wang X."/>
        </authorList>
    </citation>
    <scope>NUCLEOTIDE SEQUENCE [LARGE SCALE GENOMIC DNA]</scope>
    <source>
        <strain evidence="3 4">SR4</strain>
    </source>
</reference>
<dbReference type="Pfam" id="PF03881">
    <property type="entry name" value="Fructosamin_kin"/>
    <property type="match status" value="1"/>
</dbReference>
<dbReference type="InterPro" id="IPR011009">
    <property type="entry name" value="Kinase-like_dom_sf"/>
</dbReference>
<gene>
    <name evidence="3" type="ORF">HGP29_08785</name>
</gene>
<dbReference type="PIRSF" id="PIRSF006221">
    <property type="entry name" value="Ketosamine-3-kinase"/>
    <property type="match status" value="1"/>
</dbReference>
<dbReference type="AlphaFoldDB" id="A0A7X8SJG4"/>
<name>A0A7X8SJG4_9BACT</name>
<evidence type="ECO:0000256" key="2">
    <source>
        <dbReference type="PIRNR" id="PIRNR006221"/>
    </source>
</evidence>
<accession>A0A7X8SJG4</accession>
<evidence type="ECO:0000313" key="3">
    <source>
        <dbReference type="EMBL" id="NLR91300.1"/>
    </source>
</evidence>
<dbReference type="EMBL" id="JABAIL010000002">
    <property type="protein sequence ID" value="NLR91300.1"/>
    <property type="molecule type" value="Genomic_DNA"/>
</dbReference>
<dbReference type="RefSeq" id="WP_168881993.1">
    <property type="nucleotide sequence ID" value="NZ_JABAIL010000002.1"/>
</dbReference>
<dbReference type="SUPFAM" id="SSF56112">
    <property type="entry name" value="Protein kinase-like (PK-like)"/>
    <property type="match status" value="1"/>
</dbReference>
<dbReference type="GO" id="GO:0016301">
    <property type="term" value="F:kinase activity"/>
    <property type="evidence" value="ECO:0007669"/>
    <property type="project" value="UniProtKB-UniRule"/>
</dbReference>
<dbReference type="Gene3D" id="3.90.1200.10">
    <property type="match status" value="1"/>
</dbReference>
<keyword evidence="2" id="KW-0808">Transferase</keyword>
<dbReference type="PANTHER" id="PTHR12149">
    <property type="entry name" value="FRUCTOSAMINE 3 KINASE-RELATED PROTEIN"/>
    <property type="match status" value="1"/>
</dbReference>
<dbReference type="Proteomes" id="UP000585050">
    <property type="component" value="Unassembled WGS sequence"/>
</dbReference>
<proteinExistence type="inferred from homology"/>
<evidence type="ECO:0000313" key="4">
    <source>
        <dbReference type="Proteomes" id="UP000585050"/>
    </source>
</evidence>
<comment type="caution">
    <text evidence="3">The sequence shown here is derived from an EMBL/GenBank/DDBJ whole genome shotgun (WGS) entry which is preliminary data.</text>
</comment>
<keyword evidence="2 3" id="KW-0418">Kinase</keyword>